<sequence>MAQRAEVIALRDKWEHNEITSCDIWDYVNRGYITRREALWILR</sequence>
<gene>
    <name evidence="1" type="ORF">SDC9_64513</name>
</gene>
<dbReference type="AlphaFoldDB" id="A0A644XQ53"/>
<dbReference type="EMBL" id="VSSQ01002920">
    <property type="protein sequence ID" value="MPM18107.1"/>
    <property type="molecule type" value="Genomic_DNA"/>
</dbReference>
<proteinExistence type="predicted"/>
<evidence type="ECO:0008006" key="2">
    <source>
        <dbReference type="Google" id="ProtNLM"/>
    </source>
</evidence>
<accession>A0A644XQ53</accession>
<protein>
    <recommendedName>
        <fullName evidence="2">XkdX family protein</fullName>
    </recommendedName>
</protein>
<comment type="caution">
    <text evidence="1">The sequence shown here is derived from an EMBL/GenBank/DDBJ whole genome shotgun (WGS) entry which is preliminary data.</text>
</comment>
<reference evidence="1" key="1">
    <citation type="submission" date="2019-08" db="EMBL/GenBank/DDBJ databases">
        <authorList>
            <person name="Kucharzyk K."/>
            <person name="Murdoch R.W."/>
            <person name="Higgins S."/>
            <person name="Loffler F."/>
        </authorList>
    </citation>
    <scope>NUCLEOTIDE SEQUENCE</scope>
</reference>
<name>A0A644XQ53_9ZZZZ</name>
<organism evidence="1">
    <name type="scientific">bioreactor metagenome</name>
    <dbReference type="NCBI Taxonomy" id="1076179"/>
    <lineage>
        <taxon>unclassified sequences</taxon>
        <taxon>metagenomes</taxon>
        <taxon>ecological metagenomes</taxon>
    </lineage>
</organism>
<evidence type="ECO:0000313" key="1">
    <source>
        <dbReference type="EMBL" id="MPM18107.1"/>
    </source>
</evidence>